<dbReference type="Proteomes" id="UP000280834">
    <property type="component" value="Unassembled WGS sequence"/>
</dbReference>
<dbReference type="AlphaFoldDB" id="A0A0R3QHY7"/>
<organism evidence="4">
    <name type="scientific">Brugia timori</name>
    <dbReference type="NCBI Taxonomy" id="42155"/>
    <lineage>
        <taxon>Eukaryota</taxon>
        <taxon>Metazoa</taxon>
        <taxon>Ecdysozoa</taxon>
        <taxon>Nematoda</taxon>
        <taxon>Chromadorea</taxon>
        <taxon>Rhabditida</taxon>
        <taxon>Spirurina</taxon>
        <taxon>Spiruromorpha</taxon>
        <taxon>Filarioidea</taxon>
        <taxon>Onchocercidae</taxon>
        <taxon>Brugia</taxon>
    </lineage>
</organism>
<keyword evidence="1" id="KW-0732">Signal</keyword>
<proteinExistence type="predicted"/>
<sequence>MSKLMACLALIIYCGNQQQNAMGARGAVAAQAVTDYKAEKLCDDELLMATKQVEECMFISQKINLDII</sequence>
<reference evidence="4" key="1">
    <citation type="submission" date="2017-02" db="UniProtKB">
        <authorList>
            <consortium name="WormBaseParasite"/>
        </authorList>
    </citation>
    <scope>IDENTIFICATION</scope>
</reference>
<protein>
    <submittedName>
        <fullName evidence="4">Secreted protein</fullName>
    </submittedName>
</protein>
<dbReference type="WBParaSite" id="BTMF_0000601101-mRNA-1">
    <property type="protein sequence ID" value="BTMF_0000601101-mRNA-1"/>
    <property type="gene ID" value="BTMF_0000601101"/>
</dbReference>
<evidence type="ECO:0000313" key="4">
    <source>
        <dbReference type="WBParaSite" id="BTMF_0000601101-mRNA-1"/>
    </source>
</evidence>
<feature type="signal peptide" evidence="1">
    <location>
        <begin position="1"/>
        <end position="17"/>
    </location>
</feature>
<keyword evidence="3" id="KW-1185">Reference proteome</keyword>
<evidence type="ECO:0000256" key="1">
    <source>
        <dbReference type="SAM" id="SignalP"/>
    </source>
</evidence>
<dbReference type="EMBL" id="UZAG01005576">
    <property type="protein sequence ID" value="VDO17905.1"/>
    <property type="molecule type" value="Genomic_DNA"/>
</dbReference>
<reference evidence="2 3" key="2">
    <citation type="submission" date="2018-11" db="EMBL/GenBank/DDBJ databases">
        <authorList>
            <consortium name="Pathogen Informatics"/>
        </authorList>
    </citation>
    <scope>NUCLEOTIDE SEQUENCE [LARGE SCALE GENOMIC DNA]</scope>
</reference>
<evidence type="ECO:0000313" key="3">
    <source>
        <dbReference type="Proteomes" id="UP000280834"/>
    </source>
</evidence>
<feature type="chain" id="PRO_5043130624" evidence="1">
    <location>
        <begin position="18"/>
        <end position="68"/>
    </location>
</feature>
<name>A0A0R3QHY7_9BILA</name>
<accession>A0A0R3QHY7</accession>
<gene>
    <name evidence="2" type="ORF">BTMF_LOCUS5271</name>
</gene>
<evidence type="ECO:0000313" key="2">
    <source>
        <dbReference type="EMBL" id="VDO17905.1"/>
    </source>
</evidence>